<dbReference type="NCBIfam" id="TIGR03889">
    <property type="entry name" value="nitrile_acc"/>
    <property type="match status" value="1"/>
</dbReference>
<evidence type="ECO:0000313" key="3">
    <source>
        <dbReference type="Proteomes" id="UP000539372"/>
    </source>
</evidence>
<dbReference type="Proteomes" id="UP000539372">
    <property type="component" value="Unassembled WGS sequence"/>
</dbReference>
<name>A0A7Y0HCT2_9PROT</name>
<proteinExistence type="predicted"/>
<evidence type="ECO:0000259" key="1">
    <source>
        <dbReference type="Pfam" id="PF21006"/>
    </source>
</evidence>
<dbReference type="AlphaFoldDB" id="A0A7Y0HCT2"/>
<feature type="domain" description="Nitrile hydratase beta subunit-like N-terminal" evidence="1">
    <location>
        <begin position="18"/>
        <end position="47"/>
    </location>
</feature>
<evidence type="ECO:0000313" key="2">
    <source>
        <dbReference type="EMBL" id="NMM43056.1"/>
    </source>
</evidence>
<sequence length="132" mass="14436">MSDTRKNSVPPIQGLPIDNDEPVFHAPWQAKAFALTVKLHEAGLFTWPAWAEMFSDVLKDLPSDMGGDIRSSAYAEAYFSAWTEALERMIAQAGVADAAHLGDVAATWKRAAEATPHGTPILYERGLELKNP</sequence>
<dbReference type="InterPro" id="IPR023808">
    <property type="entry name" value="Nitrile_Hydratase_acc_put"/>
</dbReference>
<organism evidence="2 3">
    <name type="scientific">Pacificispira spongiicola</name>
    <dbReference type="NCBI Taxonomy" id="2729598"/>
    <lineage>
        <taxon>Bacteria</taxon>
        <taxon>Pseudomonadati</taxon>
        <taxon>Pseudomonadota</taxon>
        <taxon>Alphaproteobacteria</taxon>
        <taxon>Rhodospirillales</taxon>
        <taxon>Rhodospirillaceae</taxon>
        <taxon>Pacificispira</taxon>
    </lineage>
</organism>
<dbReference type="EMBL" id="JABBNT010000001">
    <property type="protein sequence ID" value="NMM43056.1"/>
    <property type="molecule type" value="Genomic_DNA"/>
</dbReference>
<accession>A0A7Y0HCT2</accession>
<gene>
    <name evidence="2" type="ORF">HH303_01105</name>
</gene>
<dbReference type="RefSeq" id="WP_169623364.1">
    <property type="nucleotide sequence ID" value="NZ_JABBNT010000001.1"/>
</dbReference>
<dbReference type="InterPro" id="IPR008990">
    <property type="entry name" value="Elect_transpt_acc-like_dom_sf"/>
</dbReference>
<dbReference type="Gene3D" id="1.10.472.20">
    <property type="entry name" value="Nitrile hydratase, beta subunit"/>
    <property type="match status" value="1"/>
</dbReference>
<dbReference type="InterPro" id="IPR049054">
    <property type="entry name" value="CN_hydtase_beta-like_N"/>
</dbReference>
<dbReference type="InterPro" id="IPR042262">
    <property type="entry name" value="CN_hydtase_beta_C"/>
</dbReference>
<protein>
    <submittedName>
        <fullName evidence="2">Nitrile hydratase accessory protein</fullName>
    </submittedName>
</protein>
<dbReference type="SUPFAM" id="SSF50090">
    <property type="entry name" value="Electron transport accessory proteins"/>
    <property type="match status" value="1"/>
</dbReference>
<dbReference type="Pfam" id="PF21006">
    <property type="entry name" value="NHase_beta_N"/>
    <property type="match status" value="1"/>
</dbReference>
<comment type="caution">
    <text evidence="2">The sequence shown here is derived from an EMBL/GenBank/DDBJ whole genome shotgun (WGS) entry which is preliminary data.</text>
</comment>
<keyword evidence="3" id="KW-1185">Reference proteome</keyword>
<reference evidence="2 3" key="1">
    <citation type="submission" date="2020-04" db="EMBL/GenBank/DDBJ databases">
        <title>Rhodospirillaceae bacterium KN72 isolated from deep sea.</title>
        <authorList>
            <person name="Zhang D.-C."/>
        </authorList>
    </citation>
    <scope>NUCLEOTIDE SEQUENCE [LARGE SCALE GENOMIC DNA]</scope>
    <source>
        <strain evidence="2 3">KN72</strain>
    </source>
</reference>